<evidence type="ECO:0008006" key="6">
    <source>
        <dbReference type="Google" id="ProtNLM"/>
    </source>
</evidence>
<reference evidence="4" key="1">
    <citation type="submission" date="2019-07" db="EMBL/GenBank/DDBJ databases">
        <authorList>
            <person name="Dittberner H."/>
        </authorList>
    </citation>
    <scope>NUCLEOTIDE SEQUENCE [LARGE SCALE GENOMIC DNA]</scope>
</reference>
<sequence>MRNYSVYNTLLGSYTKSEKTLDKAESTFQKMRDLGFLLKPSPYNSMISLYGQLKKQDMVEKLQRELKETNVKEMEKSKTALVDEKGKKPDKDRPIAVKLVFVPIEEANDLWNEYKNEGKVKDSKYPSAIRSLLKLKNVQEAEKLYGEWYPNGPKLDMSIPELLISPFRTEGNESKVEELVKSIRKKRIVKQLKMLVNVVIPRPNPNQDPTHGVGKVFLEYANVNGASKARTEMHGRKFGGNQVFVVYYPESRYAHGDYTG</sequence>
<organism evidence="4 5">
    <name type="scientific">Arabis nemorensis</name>
    <dbReference type="NCBI Taxonomy" id="586526"/>
    <lineage>
        <taxon>Eukaryota</taxon>
        <taxon>Viridiplantae</taxon>
        <taxon>Streptophyta</taxon>
        <taxon>Embryophyta</taxon>
        <taxon>Tracheophyta</taxon>
        <taxon>Spermatophyta</taxon>
        <taxon>Magnoliopsida</taxon>
        <taxon>eudicotyledons</taxon>
        <taxon>Gunneridae</taxon>
        <taxon>Pentapetalae</taxon>
        <taxon>rosids</taxon>
        <taxon>malvids</taxon>
        <taxon>Brassicales</taxon>
        <taxon>Brassicaceae</taxon>
        <taxon>Arabideae</taxon>
        <taxon>Arabis</taxon>
    </lineage>
</organism>
<dbReference type="GO" id="GO:0003729">
    <property type="term" value="F:mRNA binding"/>
    <property type="evidence" value="ECO:0007669"/>
    <property type="project" value="UniProtKB-ARBA"/>
</dbReference>
<dbReference type="GO" id="GO:0005739">
    <property type="term" value="C:mitochondrion"/>
    <property type="evidence" value="ECO:0007669"/>
    <property type="project" value="TreeGrafter"/>
</dbReference>
<dbReference type="OrthoDB" id="1100217at2759"/>
<dbReference type="InterPro" id="IPR035979">
    <property type="entry name" value="RBD_domain_sf"/>
</dbReference>
<dbReference type="InterPro" id="IPR012677">
    <property type="entry name" value="Nucleotide-bd_a/b_plait_sf"/>
</dbReference>
<accession>A0A565AXU7</accession>
<dbReference type="Pfam" id="PF01535">
    <property type="entry name" value="PPR"/>
    <property type="match status" value="2"/>
</dbReference>
<name>A0A565AXU7_9BRAS</name>
<dbReference type="NCBIfam" id="TIGR00756">
    <property type="entry name" value="PPR"/>
    <property type="match status" value="1"/>
</dbReference>
<keyword evidence="5" id="KW-1185">Reference proteome</keyword>
<dbReference type="Proteomes" id="UP000489600">
    <property type="component" value="Unassembled WGS sequence"/>
</dbReference>
<keyword evidence="2" id="KW-0677">Repeat</keyword>
<protein>
    <recommendedName>
        <fullName evidence="6">RRM domain-containing protein</fullName>
    </recommendedName>
</protein>
<dbReference type="CDD" id="cd12232">
    <property type="entry name" value="RRM3_U2AF65"/>
    <property type="match status" value="1"/>
</dbReference>
<comment type="caution">
    <text evidence="4">The sequence shown here is derived from an EMBL/GenBank/DDBJ whole genome shotgun (WGS) entry which is preliminary data.</text>
</comment>
<evidence type="ECO:0000256" key="3">
    <source>
        <dbReference type="PROSITE-ProRule" id="PRU00708"/>
    </source>
</evidence>
<evidence type="ECO:0000313" key="4">
    <source>
        <dbReference type="EMBL" id="VVA93930.1"/>
    </source>
</evidence>
<gene>
    <name evidence="4" type="ORF">ANE_LOCUS4375</name>
</gene>
<dbReference type="PANTHER" id="PTHR45717">
    <property type="entry name" value="OS12G0527900 PROTEIN"/>
    <property type="match status" value="1"/>
</dbReference>
<comment type="similarity">
    <text evidence="1">Belongs to the PPR family. P subfamily.</text>
</comment>
<proteinExistence type="inferred from homology"/>
<dbReference type="PROSITE" id="PS51375">
    <property type="entry name" value="PPR"/>
    <property type="match status" value="1"/>
</dbReference>
<evidence type="ECO:0000313" key="5">
    <source>
        <dbReference type="Proteomes" id="UP000489600"/>
    </source>
</evidence>
<dbReference type="EMBL" id="CABITT030000002">
    <property type="protein sequence ID" value="VVA93930.1"/>
    <property type="molecule type" value="Genomic_DNA"/>
</dbReference>
<feature type="repeat" description="PPR" evidence="3">
    <location>
        <begin position="3"/>
        <end position="38"/>
    </location>
</feature>
<dbReference type="InterPro" id="IPR011990">
    <property type="entry name" value="TPR-like_helical_dom_sf"/>
</dbReference>
<dbReference type="InterPro" id="IPR002885">
    <property type="entry name" value="PPR_rpt"/>
</dbReference>
<evidence type="ECO:0000256" key="2">
    <source>
        <dbReference type="ARBA" id="ARBA00022737"/>
    </source>
</evidence>
<dbReference type="SUPFAM" id="SSF54928">
    <property type="entry name" value="RNA-binding domain, RBD"/>
    <property type="match status" value="1"/>
</dbReference>
<dbReference type="Gene3D" id="1.25.40.10">
    <property type="entry name" value="Tetratricopeptide repeat domain"/>
    <property type="match status" value="1"/>
</dbReference>
<dbReference type="Gene3D" id="3.30.70.330">
    <property type="match status" value="1"/>
</dbReference>
<dbReference type="AlphaFoldDB" id="A0A565AXU7"/>
<dbReference type="PANTHER" id="PTHR45717:SF18">
    <property type="entry name" value="PENTACOTRIPEPTIDE-REPEAT REGION OF PRORP DOMAIN-CONTAINING PROTEIN"/>
    <property type="match status" value="1"/>
</dbReference>
<evidence type="ECO:0000256" key="1">
    <source>
        <dbReference type="ARBA" id="ARBA00007626"/>
    </source>
</evidence>